<protein>
    <submittedName>
        <fullName evidence="2">Uncharacterized protein</fullName>
    </submittedName>
</protein>
<evidence type="ECO:0000313" key="2">
    <source>
        <dbReference type="EMBL" id="KKK55982.1"/>
    </source>
</evidence>
<dbReference type="AlphaFoldDB" id="A0A0F8WGM0"/>
<comment type="caution">
    <text evidence="2">The sequence shown here is derived from an EMBL/GenBank/DDBJ whole genome shotgun (WGS) entry which is preliminary data.</text>
</comment>
<reference evidence="2" key="1">
    <citation type="journal article" date="2015" name="Nature">
        <title>Complex archaea that bridge the gap between prokaryotes and eukaryotes.</title>
        <authorList>
            <person name="Spang A."/>
            <person name="Saw J.H."/>
            <person name="Jorgensen S.L."/>
            <person name="Zaremba-Niedzwiedzka K."/>
            <person name="Martijn J."/>
            <person name="Lind A.E."/>
            <person name="van Eijk R."/>
            <person name="Schleper C."/>
            <person name="Guy L."/>
            <person name="Ettema T.J."/>
        </authorList>
    </citation>
    <scope>NUCLEOTIDE SEQUENCE</scope>
</reference>
<proteinExistence type="predicted"/>
<gene>
    <name evidence="2" type="ORF">LCGC14_3069090</name>
</gene>
<sequence>KQAPTNMLTRILQLVAPQLVQSSQTTSGGSEFAETGRRTSEEGFAGPGGTSRDAPGRASGQTSLRPRSSGLRDGAGGGGVSRGDPRPATSTPGRSLEQIITDSLALSPGIDGGGGITFDPATGGFVSTSGAGDFGVGQQGGIADFNQSEPFGLFDFGFDFDDAGDDFGF</sequence>
<feature type="region of interest" description="Disordered" evidence="1">
    <location>
        <begin position="15"/>
        <end position="96"/>
    </location>
</feature>
<dbReference type="EMBL" id="LAZR01065221">
    <property type="protein sequence ID" value="KKK55982.1"/>
    <property type="molecule type" value="Genomic_DNA"/>
</dbReference>
<feature type="compositionally biased region" description="Polar residues" evidence="1">
    <location>
        <begin position="19"/>
        <end position="29"/>
    </location>
</feature>
<accession>A0A0F8WGM0</accession>
<feature type="non-terminal residue" evidence="2">
    <location>
        <position position="1"/>
    </location>
</feature>
<name>A0A0F8WGM0_9ZZZZ</name>
<organism evidence="2">
    <name type="scientific">marine sediment metagenome</name>
    <dbReference type="NCBI Taxonomy" id="412755"/>
    <lineage>
        <taxon>unclassified sequences</taxon>
        <taxon>metagenomes</taxon>
        <taxon>ecological metagenomes</taxon>
    </lineage>
</organism>
<evidence type="ECO:0000256" key="1">
    <source>
        <dbReference type="SAM" id="MobiDB-lite"/>
    </source>
</evidence>